<protein>
    <submittedName>
        <fullName evidence="1">Uncharacterized protein</fullName>
    </submittedName>
</protein>
<comment type="caution">
    <text evidence="1">The sequence shown here is derived from an EMBL/GenBank/DDBJ whole genome shotgun (WGS) entry which is preliminary data.</text>
</comment>
<evidence type="ECO:0000313" key="2">
    <source>
        <dbReference type="Proteomes" id="UP000325598"/>
    </source>
</evidence>
<reference evidence="1 2" key="1">
    <citation type="submission" date="2019-10" db="EMBL/GenBank/DDBJ databases">
        <title>Whole genome shotgun sequence of Streptomyces angustmyceticus NBRC 3934.</title>
        <authorList>
            <person name="Hosoyama A."/>
            <person name="Ichikawa N."/>
            <person name="Kimura A."/>
            <person name="Kitahashi Y."/>
            <person name="Komaki H."/>
            <person name="Uohara A."/>
        </authorList>
    </citation>
    <scope>NUCLEOTIDE SEQUENCE [LARGE SCALE GENOMIC DNA]</scope>
    <source>
        <strain evidence="1 2">NBRC 3934</strain>
    </source>
</reference>
<accession>A0A5J4LPG6</accession>
<gene>
    <name evidence="1" type="ORF">San01_48250</name>
</gene>
<proteinExistence type="predicted"/>
<organism evidence="1 2">
    <name type="scientific">Streptomyces angustmyceticus</name>
    <dbReference type="NCBI Taxonomy" id="285578"/>
    <lineage>
        <taxon>Bacteria</taxon>
        <taxon>Bacillati</taxon>
        <taxon>Actinomycetota</taxon>
        <taxon>Actinomycetes</taxon>
        <taxon>Kitasatosporales</taxon>
        <taxon>Streptomycetaceae</taxon>
        <taxon>Streptomyces</taxon>
    </lineage>
</organism>
<dbReference type="RefSeq" id="WP_086717557.1">
    <property type="nucleotide sequence ID" value="NZ_BLAG01000013.1"/>
</dbReference>
<dbReference type="GeneID" id="96753405"/>
<sequence>MPEITPARSRRCPDCDDFPSVAITTGQTNPDGTRKTLTVTCRTCQGTGTVPRHSAVTATSSGR</sequence>
<dbReference type="EMBL" id="BLAG01000013">
    <property type="protein sequence ID" value="GES32338.1"/>
    <property type="molecule type" value="Genomic_DNA"/>
</dbReference>
<name>A0A5J4LPG6_9ACTN</name>
<dbReference type="Proteomes" id="UP000325598">
    <property type="component" value="Unassembled WGS sequence"/>
</dbReference>
<dbReference type="AlphaFoldDB" id="A0A5J4LPG6"/>
<evidence type="ECO:0000313" key="1">
    <source>
        <dbReference type="EMBL" id="GES32338.1"/>
    </source>
</evidence>
<dbReference type="OrthoDB" id="3855646at2"/>
<keyword evidence="2" id="KW-1185">Reference proteome</keyword>